<proteinExistence type="inferred from homology"/>
<comment type="caution">
    <text evidence="8">The sequence shown here is derived from an EMBL/GenBank/DDBJ whole genome shotgun (WGS) entry which is preliminary data.</text>
</comment>
<keyword evidence="3 7" id="KW-0812">Transmembrane</keyword>
<evidence type="ECO:0000256" key="1">
    <source>
        <dbReference type="ARBA" id="ARBA00004141"/>
    </source>
</evidence>
<protein>
    <submittedName>
        <fullName evidence="8">Uncharacterized protein</fullName>
    </submittedName>
</protein>
<evidence type="ECO:0000256" key="5">
    <source>
        <dbReference type="ARBA" id="ARBA00023136"/>
    </source>
</evidence>
<dbReference type="RefSeq" id="XP_034012474.1">
    <property type="nucleotide sequence ID" value="XM_034155294.1"/>
</dbReference>
<dbReference type="Proteomes" id="UP000449547">
    <property type="component" value="Unassembled WGS sequence"/>
</dbReference>
<dbReference type="EMBL" id="SWFT01000082">
    <property type="protein sequence ID" value="KAA8902726.1"/>
    <property type="molecule type" value="Genomic_DNA"/>
</dbReference>
<feature type="transmembrane region" description="Helical" evidence="7">
    <location>
        <begin position="96"/>
        <end position="118"/>
    </location>
</feature>
<dbReference type="NCBIfam" id="NF038013">
    <property type="entry name" value="AceTr_1"/>
    <property type="match status" value="1"/>
</dbReference>
<name>A0A642UTM2_DIURU</name>
<feature type="transmembrane region" description="Helical" evidence="7">
    <location>
        <begin position="70"/>
        <end position="89"/>
    </location>
</feature>
<evidence type="ECO:0000256" key="3">
    <source>
        <dbReference type="ARBA" id="ARBA00022692"/>
    </source>
</evidence>
<evidence type="ECO:0000256" key="4">
    <source>
        <dbReference type="ARBA" id="ARBA00022989"/>
    </source>
</evidence>
<accession>A0A642UTM2</accession>
<feature type="compositionally biased region" description="Low complexity" evidence="6">
    <location>
        <begin position="7"/>
        <end position="26"/>
    </location>
</feature>
<gene>
    <name evidence="8" type="ORF">DIURU_002622</name>
</gene>
<evidence type="ECO:0000313" key="8">
    <source>
        <dbReference type="EMBL" id="KAA8902726.1"/>
    </source>
</evidence>
<sequence length="260" mass="27883">MGEKHATVSSKASVSSHVVSGSTPPSMENNDDSYAEIHQQVWRKGDLQSANGGYANPGSEPYPVLKMNPAPFGLAGFSFSTLVASLYTVHAKGIHINSVFIGMACFFGGAGQMVTGILEMCNGNTFGSTTFCSYGAYWIGYGCLFIPSFGVRAAYTDEHEWNQALGLYLLGWALFTFMCTLVTLRSTLGLFGQMLFLGLNYLVLAIGCFTESDGVNIAGGVVGIIAAVFGMWNMVAGIATPYNSYLIPHPVKLPRYGELR</sequence>
<dbReference type="InterPro" id="IPR051633">
    <property type="entry name" value="AceTr"/>
</dbReference>
<dbReference type="GO" id="GO:0005886">
    <property type="term" value="C:plasma membrane"/>
    <property type="evidence" value="ECO:0007669"/>
    <property type="project" value="TreeGrafter"/>
</dbReference>
<dbReference type="PANTHER" id="PTHR31123:SF3">
    <property type="entry name" value="AMMONIA TRANSPORT OUTWARD PROTEIN 3"/>
    <property type="match status" value="1"/>
</dbReference>
<feature type="transmembrane region" description="Helical" evidence="7">
    <location>
        <begin position="190"/>
        <end position="210"/>
    </location>
</feature>
<dbReference type="VEuPathDB" id="FungiDB:DIURU_002622"/>
<evidence type="ECO:0000313" key="9">
    <source>
        <dbReference type="Proteomes" id="UP000449547"/>
    </source>
</evidence>
<feature type="transmembrane region" description="Helical" evidence="7">
    <location>
        <begin position="138"/>
        <end position="155"/>
    </location>
</feature>
<feature type="region of interest" description="Disordered" evidence="6">
    <location>
        <begin position="1"/>
        <end position="31"/>
    </location>
</feature>
<dbReference type="GeneID" id="54781273"/>
<comment type="subcellular location">
    <subcellularLocation>
        <location evidence="1">Membrane</location>
        <topology evidence="1">Multi-pass membrane protein</topology>
    </subcellularLocation>
</comment>
<dbReference type="GO" id="GO:0015123">
    <property type="term" value="F:acetate transmembrane transporter activity"/>
    <property type="evidence" value="ECO:0007669"/>
    <property type="project" value="TreeGrafter"/>
</dbReference>
<dbReference type="InterPro" id="IPR047622">
    <property type="entry name" value="GPR1_FUN34_YAAH"/>
</dbReference>
<keyword evidence="5 7" id="KW-0472">Membrane</keyword>
<feature type="transmembrane region" description="Helical" evidence="7">
    <location>
        <begin position="217"/>
        <end position="239"/>
    </location>
</feature>
<organism evidence="8 9">
    <name type="scientific">Diutina rugosa</name>
    <name type="common">Yeast</name>
    <name type="synonym">Candida rugosa</name>
    <dbReference type="NCBI Taxonomy" id="5481"/>
    <lineage>
        <taxon>Eukaryota</taxon>
        <taxon>Fungi</taxon>
        <taxon>Dikarya</taxon>
        <taxon>Ascomycota</taxon>
        <taxon>Saccharomycotina</taxon>
        <taxon>Pichiomycetes</taxon>
        <taxon>Debaryomycetaceae</taxon>
        <taxon>Diutina</taxon>
    </lineage>
</organism>
<evidence type="ECO:0000256" key="2">
    <source>
        <dbReference type="ARBA" id="ARBA00005587"/>
    </source>
</evidence>
<dbReference type="AlphaFoldDB" id="A0A642UTM2"/>
<dbReference type="OrthoDB" id="3648309at2759"/>
<dbReference type="Pfam" id="PF01184">
    <property type="entry name" value="Gpr1_Fun34_YaaH"/>
    <property type="match status" value="1"/>
</dbReference>
<dbReference type="InterPro" id="IPR000791">
    <property type="entry name" value="Gpr1/Fun34/SatP-like"/>
</dbReference>
<evidence type="ECO:0000256" key="6">
    <source>
        <dbReference type="SAM" id="MobiDB-lite"/>
    </source>
</evidence>
<evidence type="ECO:0000256" key="7">
    <source>
        <dbReference type="SAM" id="Phobius"/>
    </source>
</evidence>
<dbReference type="PROSITE" id="PS01114">
    <property type="entry name" value="GPR1_FUN34_YAAH"/>
    <property type="match status" value="1"/>
</dbReference>
<dbReference type="OMA" id="HFANANQ"/>
<feature type="transmembrane region" description="Helical" evidence="7">
    <location>
        <begin position="167"/>
        <end position="184"/>
    </location>
</feature>
<dbReference type="PANTHER" id="PTHR31123">
    <property type="entry name" value="ACCUMULATION OF DYADS PROTEIN 2-RELATED"/>
    <property type="match status" value="1"/>
</dbReference>
<keyword evidence="4 7" id="KW-1133">Transmembrane helix</keyword>
<keyword evidence="9" id="KW-1185">Reference proteome</keyword>
<reference evidence="8 9" key="1">
    <citation type="submission" date="2019-07" db="EMBL/GenBank/DDBJ databases">
        <title>Genome assembly of two rare yeast pathogens: Diutina rugosa and Trichomonascus ciferrii.</title>
        <authorList>
            <person name="Mixao V."/>
            <person name="Saus E."/>
            <person name="Hansen A."/>
            <person name="Lass-Flor C."/>
            <person name="Gabaldon T."/>
        </authorList>
    </citation>
    <scope>NUCLEOTIDE SEQUENCE [LARGE SCALE GENOMIC DNA]</scope>
    <source>
        <strain evidence="8 9">CBS 613</strain>
    </source>
</reference>
<comment type="similarity">
    <text evidence="2">Belongs to the acetate uptake transporter (AceTr) (TC 2.A.96) family.</text>
</comment>